<dbReference type="Proteomes" id="UP000318821">
    <property type="component" value="Unassembled WGS sequence"/>
</dbReference>
<evidence type="ECO:0000313" key="1">
    <source>
        <dbReference type="EMBL" id="TPP42069.1"/>
    </source>
</evidence>
<dbReference type="VEuPathDB" id="TriTrypDB:LdCL_360045900"/>
<dbReference type="EMBL" id="RHLD01000002">
    <property type="protein sequence ID" value="TPP42069.1"/>
    <property type="molecule type" value="Genomic_DNA"/>
</dbReference>
<proteinExistence type="predicted"/>
<evidence type="ECO:0000313" key="2">
    <source>
        <dbReference type="Proteomes" id="UP000318821"/>
    </source>
</evidence>
<dbReference type="VEuPathDB" id="TriTrypDB:LdBPK_363890.1"/>
<organism evidence="1 2">
    <name type="scientific">Leishmania donovani</name>
    <dbReference type="NCBI Taxonomy" id="5661"/>
    <lineage>
        <taxon>Eukaryota</taxon>
        <taxon>Discoba</taxon>
        <taxon>Euglenozoa</taxon>
        <taxon>Kinetoplastea</taxon>
        <taxon>Metakinetoplastina</taxon>
        <taxon>Trypanosomatida</taxon>
        <taxon>Trypanosomatidae</taxon>
        <taxon>Leishmaniinae</taxon>
        <taxon>Leishmania</taxon>
    </lineage>
</organism>
<comment type="caution">
    <text evidence="1">The sequence shown here is derived from an EMBL/GenBank/DDBJ whole genome shotgun (WGS) entry which is preliminary data.</text>
</comment>
<dbReference type="VEuPathDB" id="TriTrypDB:LDHU3_36.5220"/>
<protein>
    <submittedName>
        <fullName evidence="1">Uncharacterized protein</fullName>
    </submittedName>
</protein>
<dbReference type="AlphaFoldDB" id="A0A504X4R9"/>
<accession>A0A504X4R9</accession>
<sequence length="170" mass="18442">MLRLCLALRSASVQRKPHLFRIDLTSKHTPGHLYLADRAVKSTAADPCFVCLDNAMACQTVDSNAAVVLRNCMTKGRNSSSIGDASVQALEMSLQHKDIFALLGGISQHENIPEWARAVEKAIAEGDVEYVAEEMLLQLRCPTEGCTSVVAKISKFSAGLPEPPSYSHAM</sequence>
<name>A0A504X4R9_LEIDO</name>
<reference evidence="2" key="1">
    <citation type="submission" date="2019-02" db="EMBL/GenBank/DDBJ databases">
        <title>FDA dAtabase for Regulatory Grade micrObial Sequences (FDA-ARGOS): Supporting development and validation of Infectious Disease Dx tests.</title>
        <authorList>
            <person name="Duncan R."/>
            <person name="Fisher C."/>
            <person name="Tallon L."/>
            <person name="Sadzewicz L."/>
            <person name="Sengamalay N."/>
            <person name="Ott S."/>
            <person name="Godinez A."/>
            <person name="Nagaraj S."/>
            <person name="Vavikolanu K."/>
            <person name="Vyas G."/>
            <person name="Nadendla S."/>
            <person name="Aluvathingal J."/>
            <person name="Sichtig H."/>
        </authorList>
    </citation>
    <scope>NUCLEOTIDE SEQUENCE [LARGE SCALE GENOMIC DNA]</scope>
    <source>
        <strain evidence="2">FDAARGOS_360</strain>
    </source>
</reference>
<gene>
    <name evidence="1" type="ORF">CGC20_28055</name>
</gene>